<dbReference type="EMBL" id="CASHSV030000311">
    <property type="protein sequence ID" value="CAJ2661128.1"/>
    <property type="molecule type" value="Genomic_DNA"/>
</dbReference>
<evidence type="ECO:0000313" key="1">
    <source>
        <dbReference type="EMBL" id="CAJ2661128.1"/>
    </source>
</evidence>
<organism evidence="1 2">
    <name type="scientific">Trifolium pratense</name>
    <name type="common">Red clover</name>
    <dbReference type="NCBI Taxonomy" id="57577"/>
    <lineage>
        <taxon>Eukaryota</taxon>
        <taxon>Viridiplantae</taxon>
        <taxon>Streptophyta</taxon>
        <taxon>Embryophyta</taxon>
        <taxon>Tracheophyta</taxon>
        <taxon>Spermatophyta</taxon>
        <taxon>Magnoliopsida</taxon>
        <taxon>eudicotyledons</taxon>
        <taxon>Gunneridae</taxon>
        <taxon>Pentapetalae</taxon>
        <taxon>rosids</taxon>
        <taxon>fabids</taxon>
        <taxon>Fabales</taxon>
        <taxon>Fabaceae</taxon>
        <taxon>Papilionoideae</taxon>
        <taxon>50 kb inversion clade</taxon>
        <taxon>NPAAA clade</taxon>
        <taxon>Hologalegina</taxon>
        <taxon>IRL clade</taxon>
        <taxon>Trifolieae</taxon>
        <taxon>Trifolium</taxon>
    </lineage>
</organism>
<protein>
    <submittedName>
        <fullName evidence="1">Uncharacterized protein</fullName>
    </submittedName>
</protein>
<sequence>MALRRLLITQATRHQPGFGKLKPLFDKRNRLCCSQERFQSSFGGAHETTTEAAQQNDPEAVIIEFESKPSLHTNASALSEYVKALVKIDRLDRSQFLLNTFRSGLGMNEDVQPNVESNITFRDVKGAYYPKAKLKEIVDYLRDPKCFAHLGAKVPKGYLLAGPTGSVKTMLASAVAGEAGVPFFSCNGRELETHFGDGPRRMRDLFAAAKKQSRSIIFIDEIDQIHTRMAFNQLIVELDGLKQKSGIIVIAATHVPDSLDKALVKHGRFDRHVDVLKPDAYKKQYEMQHGMQDLLKSLRG</sequence>
<evidence type="ECO:0000313" key="2">
    <source>
        <dbReference type="Proteomes" id="UP001177021"/>
    </source>
</evidence>
<accession>A0ACB0KYV4</accession>
<proteinExistence type="predicted"/>
<dbReference type="Proteomes" id="UP001177021">
    <property type="component" value="Unassembled WGS sequence"/>
</dbReference>
<keyword evidence="2" id="KW-1185">Reference proteome</keyword>
<name>A0ACB0KYV4_TRIPR</name>
<comment type="caution">
    <text evidence="1">The sequence shown here is derived from an EMBL/GenBank/DDBJ whole genome shotgun (WGS) entry which is preliminary data.</text>
</comment>
<gene>
    <name evidence="1" type="ORF">MILVUS5_LOCUS26911</name>
</gene>
<reference evidence="1" key="1">
    <citation type="submission" date="2023-10" db="EMBL/GenBank/DDBJ databases">
        <authorList>
            <person name="Rodriguez Cubillos JULIANA M."/>
            <person name="De Vega J."/>
        </authorList>
    </citation>
    <scope>NUCLEOTIDE SEQUENCE</scope>
</reference>